<evidence type="ECO:0000313" key="3">
    <source>
        <dbReference type="Proteomes" id="UP001385499"/>
    </source>
</evidence>
<accession>A0ABU8TKL7</accession>
<feature type="compositionally biased region" description="Basic and acidic residues" evidence="1">
    <location>
        <begin position="34"/>
        <end position="69"/>
    </location>
</feature>
<evidence type="ECO:0000313" key="2">
    <source>
        <dbReference type="EMBL" id="MEJ8474715.1"/>
    </source>
</evidence>
<dbReference type="Pfam" id="PF13770">
    <property type="entry name" value="DUF4169"/>
    <property type="match status" value="1"/>
</dbReference>
<proteinExistence type="predicted"/>
<dbReference type="EMBL" id="JBAKIA010000006">
    <property type="protein sequence ID" value="MEJ8474715.1"/>
    <property type="molecule type" value="Genomic_DNA"/>
</dbReference>
<name>A0ABU8TKL7_9HYPH</name>
<dbReference type="RefSeq" id="WP_340274478.1">
    <property type="nucleotide sequence ID" value="NZ_JBAKIA010000006.1"/>
</dbReference>
<organism evidence="2 3">
    <name type="scientific">Roseibium algae</name>
    <dbReference type="NCBI Taxonomy" id="3123038"/>
    <lineage>
        <taxon>Bacteria</taxon>
        <taxon>Pseudomonadati</taxon>
        <taxon>Pseudomonadota</taxon>
        <taxon>Alphaproteobacteria</taxon>
        <taxon>Hyphomicrobiales</taxon>
        <taxon>Stappiaceae</taxon>
        <taxon>Roseibium</taxon>
    </lineage>
</organism>
<dbReference type="InterPro" id="IPR025227">
    <property type="entry name" value="DUF4169"/>
</dbReference>
<keyword evidence="3" id="KW-1185">Reference proteome</keyword>
<gene>
    <name evidence="2" type="ORF">V6575_11515</name>
</gene>
<reference evidence="2 3" key="1">
    <citation type="submission" date="2024-02" db="EMBL/GenBank/DDBJ databases">
        <title>Roseibium algae sp. nov., isolated from marine alga (Grateloupia sp.), showing potential in myo-inositol conversion.</title>
        <authorList>
            <person name="Wang Y."/>
        </authorList>
    </citation>
    <scope>NUCLEOTIDE SEQUENCE [LARGE SCALE GENOMIC DNA]</scope>
    <source>
        <strain evidence="2 3">H3510</strain>
    </source>
</reference>
<dbReference type="Proteomes" id="UP001385499">
    <property type="component" value="Unassembled WGS sequence"/>
</dbReference>
<evidence type="ECO:0000256" key="1">
    <source>
        <dbReference type="SAM" id="MobiDB-lite"/>
    </source>
</evidence>
<feature type="compositionally biased region" description="Basic and acidic residues" evidence="1">
    <location>
        <begin position="17"/>
        <end position="26"/>
    </location>
</feature>
<protein>
    <submittedName>
        <fullName evidence="2">DUF4169 family protein</fullName>
    </submittedName>
</protein>
<feature type="region of interest" description="Disordered" evidence="1">
    <location>
        <begin position="1"/>
        <end position="69"/>
    </location>
</feature>
<sequence>MSADIINLRQARKKKSKAEQGAKADQNRALFGRTKAEKQLSQKSENLEAKRLDAHRLEASDGPSPEKGD</sequence>
<comment type="caution">
    <text evidence="2">The sequence shown here is derived from an EMBL/GenBank/DDBJ whole genome shotgun (WGS) entry which is preliminary data.</text>
</comment>